<name>A0AAE8MQ84_9PEZI</name>
<evidence type="ECO:0000313" key="10">
    <source>
        <dbReference type="Proteomes" id="UP001187682"/>
    </source>
</evidence>
<feature type="region of interest" description="Disordered" evidence="7">
    <location>
        <begin position="1"/>
        <end position="36"/>
    </location>
</feature>
<feature type="compositionally biased region" description="Polar residues" evidence="7">
    <location>
        <begin position="17"/>
        <end position="30"/>
    </location>
</feature>
<evidence type="ECO:0000256" key="6">
    <source>
        <dbReference type="RuleBase" id="RU371123"/>
    </source>
</evidence>
<dbReference type="InterPro" id="IPR036774">
    <property type="entry name" value="ERV/ALR_sulphydryl_oxid_sf"/>
</dbReference>
<feature type="region of interest" description="Disordered" evidence="7">
    <location>
        <begin position="678"/>
        <end position="702"/>
    </location>
</feature>
<evidence type="ECO:0000256" key="7">
    <source>
        <dbReference type="SAM" id="MobiDB-lite"/>
    </source>
</evidence>
<feature type="transmembrane region" description="Helical" evidence="6">
    <location>
        <begin position="490"/>
        <end position="508"/>
    </location>
</feature>
<feature type="compositionally biased region" description="Pro residues" evidence="7">
    <location>
        <begin position="376"/>
        <end position="389"/>
    </location>
</feature>
<feature type="compositionally biased region" description="Basic and acidic residues" evidence="7">
    <location>
        <begin position="124"/>
        <end position="134"/>
    </location>
</feature>
<evidence type="ECO:0000256" key="3">
    <source>
        <dbReference type="ARBA" id="ARBA00022827"/>
    </source>
</evidence>
<keyword evidence="6" id="KW-1133">Transmembrane helix</keyword>
<feature type="region of interest" description="Disordered" evidence="7">
    <location>
        <begin position="356"/>
        <end position="389"/>
    </location>
</feature>
<keyword evidence="3 6" id="KW-0274">FAD</keyword>
<evidence type="ECO:0000256" key="4">
    <source>
        <dbReference type="ARBA" id="ARBA00023002"/>
    </source>
</evidence>
<protein>
    <recommendedName>
        <fullName evidence="6">Sulfhydryl oxidase</fullName>
        <ecNumber evidence="6">1.8.3.2</ecNumber>
    </recommendedName>
</protein>
<dbReference type="InterPro" id="IPR017905">
    <property type="entry name" value="ERV/ALR_sulphydryl_oxidase"/>
</dbReference>
<keyword evidence="10" id="KW-1185">Reference proteome</keyword>
<dbReference type="PANTHER" id="PTHR12645">
    <property type="entry name" value="ALR/ERV"/>
    <property type="match status" value="1"/>
</dbReference>
<evidence type="ECO:0000313" key="9">
    <source>
        <dbReference type="EMBL" id="SPN96598.1"/>
    </source>
</evidence>
<dbReference type="PANTHER" id="PTHR12645:SF1">
    <property type="entry name" value="FAD-LINKED SULFHYDRYL OXIDASE ERV2"/>
    <property type="match status" value="1"/>
</dbReference>
<evidence type="ECO:0000256" key="1">
    <source>
        <dbReference type="ARBA" id="ARBA00001974"/>
    </source>
</evidence>
<feature type="compositionally biased region" description="Basic and acidic residues" evidence="7">
    <location>
        <begin position="678"/>
        <end position="689"/>
    </location>
</feature>
<keyword evidence="2 6" id="KW-0285">Flavoprotein</keyword>
<feature type="domain" description="ERV/ALR sulfhydryl oxidase" evidence="8">
    <location>
        <begin position="570"/>
        <end position="670"/>
    </location>
</feature>
<comment type="catalytic activity">
    <reaction evidence="6">
        <text>2 R'C(R)SH + O2 = R'C(R)S-S(R)CR' + H2O2</text>
        <dbReference type="Rhea" id="RHEA:17357"/>
        <dbReference type="ChEBI" id="CHEBI:15379"/>
        <dbReference type="ChEBI" id="CHEBI:16240"/>
        <dbReference type="ChEBI" id="CHEBI:16520"/>
        <dbReference type="ChEBI" id="CHEBI:17412"/>
        <dbReference type="EC" id="1.8.3.2"/>
    </reaction>
</comment>
<proteinExistence type="predicted"/>
<dbReference type="FunFam" id="1.20.120.310:FF:000002">
    <property type="entry name" value="Sulfhydryl oxidase"/>
    <property type="match status" value="1"/>
</dbReference>
<dbReference type="AlphaFoldDB" id="A0AAE8MQ84"/>
<dbReference type="Proteomes" id="UP001187682">
    <property type="component" value="Unassembled WGS sequence"/>
</dbReference>
<dbReference type="GO" id="GO:0050660">
    <property type="term" value="F:flavin adenine dinucleotide binding"/>
    <property type="evidence" value="ECO:0007669"/>
    <property type="project" value="TreeGrafter"/>
</dbReference>
<evidence type="ECO:0000256" key="2">
    <source>
        <dbReference type="ARBA" id="ARBA00022630"/>
    </source>
</evidence>
<dbReference type="EMBL" id="ONZQ02000001">
    <property type="protein sequence ID" value="SPN96598.1"/>
    <property type="molecule type" value="Genomic_DNA"/>
</dbReference>
<dbReference type="EC" id="1.8.3.2" evidence="6"/>
<keyword evidence="6" id="KW-0472">Membrane</keyword>
<dbReference type="SUPFAM" id="SSF69000">
    <property type="entry name" value="FAD-dependent thiol oxidase"/>
    <property type="match status" value="1"/>
</dbReference>
<dbReference type="Pfam" id="PF04777">
    <property type="entry name" value="Evr1_Alr"/>
    <property type="match status" value="1"/>
</dbReference>
<keyword evidence="5" id="KW-1015">Disulfide bond</keyword>
<feature type="region of interest" description="Disordered" evidence="7">
    <location>
        <begin position="91"/>
        <end position="159"/>
    </location>
</feature>
<comment type="caution">
    <text evidence="9">The sequence shown here is derived from an EMBL/GenBank/DDBJ whole genome shotgun (WGS) entry which is preliminary data.</text>
</comment>
<gene>
    <name evidence="9" type="ORF">DNG_00120</name>
</gene>
<keyword evidence="6" id="KW-0812">Transmembrane</keyword>
<accession>A0AAE8MQ84</accession>
<dbReference type="Gene3D" id="1.20.120.310">
    <property type="entry name" value="ERV/ALR sulfhydryl oxidase domain"/>
    <property type="match status" value="1"/>
</dbReference>
<dbReference type="GO" id="GO:0016971">
    <property type="term" value="F:flavin-dependent sulfhydryl oxidase activity"/>
    <property type="evidence" value="ECO:0007669"/>
    <property type="project" value="InterPro"/>
</dbReference>
<evidence type="ECO:0000256" key="5">
    <source>
        <dbReference type="ARBA" id="ARBA00023157"/>
    </source>
</evidence>
<dbReference type="PROSITE" id="PS51324">
    <property type="entry name" value="ERV_ALR"/>
    <property type="match status" value="1"/>
</dbReference>
<sequence length="702" mass="76261">MVQGSKADAYGGMGPGSSPTRSNSTATTPERASPECEECTSLASSARDRLVTCVAAYTSRRLTEEKAEIVDKLMHVFEIWLEAQLARFEEAFDDGDGGSPGEKGDSNSPLGRPDALAKRAGKKRGFDREDKDGKGPPGEEGGDGGEDRGGQSRVGGNKRTKVAHYKLACPYYKRDPEKFRNCRGCTGPGPGWDNFSRAKEHVVRKHAMPFLCVRCQAPFSSDEARRRHLREDTQCPVREEPGPRDLADGFDEDQLKKLKGRRGTNMTEADKWRDMYRVLFCVTDETDIPSPYYDQDEIFYTRVQKASAVIREELPPKIRKILDDEITIEMRGAEPRIVSRLVDVVYTFFERMSRPRNPDAPLSSTPSTSSAGPSRPDTPTPGTPAPVPVLQPTVEEHIDFNSAINMFMVNGLDQSMDFAGDAATYAGYEWNSDGWGEVISSDSSYTGSGAMSAGESAIGSLDTPVVSSRHSSPFSPNCALGSSMARKQHLSFLLIAAAFAILTTFYLLSGSDVARDVVTAPAAQSKPQSAAPASDAGVDAFKGEPIGKAEIEAIAPGALSGGSIAPKMENATAKAELGRATWKFLHTTMARFPENPAPDDSLALQTFVHLFARLYPCGECAAHFRKLLEKYPPQTSGRNAAVGWACFVHNEVNMRLEKDIFDCSKIGDFYDCGCGEEGKEGEAKEGEGKEGEEETEAKSADP</sequence>
<comment type="cofactor">
    <cofactor evidence="1 6">
        <name>FAD</name>
        <dbReference type="ChEBI" id="CHEBI:57692"/>
    </cofactor>
</comment>
<keyword evidence="4 6" id="KW-0560">Oxidoreductase</keyword>
<feature type="compositionally biased region" description="Low complexity" evidence="7">
    <location>
        <begin position="359"/>
        <end position="375"/>
    </location>
</feature>
<organism evidence="9 10">
    <name type="scientific">Cephalotrichum gorgonifer</name>
    <dbReference type="NCBI Taxonomy" id="2041049"/>
    <lineage>
        <taxon>Eukaryota</taxon>
        <taxon>Fungi</taxon>
        <taxon>Dikarya</taxon>
        <taxon>Ascomycota</taxon>
        <taxon>Pezizomycotina</taxon>
        <taxon>Sordariomycetes</taxon>
        <taxon>Hypocreomycetidae</taxon>
        <taxon>Microascales</taxon>
        <taxon>Microascaceae</taxon>
        <taxon>Cephalotrichum</taxon>
    </lineage>
</organism>
<reference evidence="9" key="1">
    <citation type="submission" date="2018-03" db="EMBL/GenBank/DDBJ databases">
        <authorList>
            <person name="Guldener U."/>
        </authorList>
    </citation>
    <scope>NUCLEOTIDE SEQUENCE</scope>
</reference>
<evidence type="ECO:0000259" key="8">
    <source>
        <dbReference type="PROSITE" id="PS51324"/>
    </source>
</evidence>
<dbReference type="InterPro" id="IPR039799">
    <property type="entry name" value="ALR/ERV"/>
</dbReference>
<dbReference type="GO" id="GO:0005739">
    <property type="term" value="C:mitochondrion"/>
    <property type="evidence" value="ECO:0007669"/>
    <property type="project" value="TreeGrafter"/>
</dbReference>